<proteinExistence type="predicted"/>
<dbReference type="EMBL" id="AWVH01000039">
    <property type="protein sequence ID" value="ERJ92041.1"/>
    <property type="molecule type" value="Genomic_DNA"/>
</dbReference>
<sequence length="145" mass="17740">MSTIKKKNNIWYFDDYFESLRKKENEIATSIRQFVLDPKRYLFNTKETLHDAVLTEFKFTILKNEDKLTMKFLSPYHDRYFTFIFKDIVHIRFKTDNKNFKNNDLIIHQFSLKPKGVYEYVFIFADGQKVTIKFKRLEIIEKKEQ</sequence>
<evidence type="ECO:0000313" key="2">
    <source>
        <dbReference type="Proteomes" id="UP000016649"/>
    </source>
</evidence>
<reference evidence="1 2" key="1">
    <citation type="submission" date="2013-08" db="EMBL/GenBank/DDBJ databases">
        <authorList>
            <person name="Weinstock G."/>
            <person name="Sodergren E."/>
            <person name="Wylie T."/>
            <person name="Fulton L."/>
            <person name="Fulton R."/>
            <person name="Fronick C."/>
            <person name="O'Laughlin M."/>
            <person name="Godfrey J."/>
            <person name="Miner T."/>
            <person name="Herter B."/>
            <person name="Appelbaum E."/>
            <person name="Cordes M."/>
            <person name="Lek S."/>
            <person name="Wollam A."/>
            <person name="Pepin K.H."/>
            <person name="Palsikar V.B."/>
            <person name="Mitreva M."/>
            <person name="Wilson R.K."/>
        </authorList>
    </citation>
    <scope>NUCLEOTIDE SEQUENCE [LARGE SCALE GENOMIC DNA]</scope>
    <source>
        <strain evidence="1 2">ATCC 700332</strain>
    </source>
</reference>
<keyword evidence="2" id="KW-1185">Reference proteome</keyword>
<dbReference type="Proteomes" id="UP000016649">
    <property type="component" value="Unassembled WGS sequence"/>
</dbReference>
<comment type="caution">
    <text evidence="1">The sequence shown here is derived from an EMBL/GenBank/DDBJ whole genome shotgun (WGS) entry which is preliminary data.</text>
</comment>
<accession>A0ABN0NXB1</accession>
<protein>
    <submittedName>
        <fullName evidence="1">Uncharacterized protein</fullName>
    </submittedName>
</protein>
<gene>
    <name evidence="1" type="ORF">HMPREF9193_01699</name>
</gene>
<dbReference type="RefSeq" id="WP_021687900.1">
    <property type="nucleotide sequence ID" value="NZ_KI260569.1"/>
</dbReference>
<organism evidence="1 2">
    <name type="scientific">Treponema lecithinolyticum ATCC 700332</name>
    <dbReference type="NCBI Taxonomy" id="1321815"/>
    <lineage>
        <taxon>Bacteria</taxon>
        <taxon>Pseudomonadati</taxon>
        <taxon>Spirochaetota</taxon>
        <taxon>Spirochaetia</taxon>
        <taxon>Spirochaetales</taxon>
        <taxon>Treponemataceae</taxon>
        <taxon>Treponema</taxon>
    </lineage>
</organism>
<evidence type="ECO:0000313" key="1">
    <source>
        <dbReference type="EMBL" id="ERJ92041.1"/>
    </source>
</evidence>
<name>A0ABN0NXB1_TRELE</name>